<dbReference type="Pfam" id="PF20066">
    <property type="entry name" value="Glyoxalase_8"/>
    <property type="match status" value="1"/>
</dbReference>
<dbReference type="RefSeq" id="WP_155041478.1">
    <property type="nucleotide sequence ID" value="NZ_WMIG01000017.1"/>
</dbReference>
<organism evidence="2 3">
    <name type="scientific">Paracoccus litorisediminis</name>
    <dbReference type="NCBI Taxonomy" id="2006130"/>
    <lineage>
        <taxon>Bacteria</taxon>
        <taxon>Pseudomonadati</taxon>
        <taxon>Pseudomonadota</taxon>
        <taxon>Alphaproteobacteria</taxon>
        <taxon>Rhodobacterales</taxon>
        <taxon>Paracoccaceae</taxon>
        <taxon>Paracoccus</taxon>
    </lineage>
</organism>
<keyword evidence="3" id="KW-1185">Reference proteome</keyword>
<protein>
    <recommendedName>
        <fullName evidence="1">Glyoxalase-related protein domain-containing protein</fullName>
    </recommendedName>
</protein>
<dbReference type="AlphaFoldDB" id="A0A844HNT4"/>
<reference evidence="2 3" key="1">
    <citation type="submission" date="2019-11" db="EMBL/GenBank/DDBJ databases">
        <authorList>
            <person name="Dong K."/>
        </authorList>
    </citation>
    <scope>NUCLEOTIDE SEQUENCE [LARGE SCALE GENOMIC DNA]</scope>
    <source>
        <strain evidence="2 3">NBRC 112902</strain>
    </source>
</reference>
<evidence type="ECO:0000313" key="2">
    <source>
        <dbReference type="EMBL" id="MTH61516.1"/>
    </source>
</evidence>
<evidence type="ECO:0000259" key="1">
    <source>
        <dbReference type="Pfam" id="PF20066"/>
    </source>
</evidence>
<gene>
    <name evidence="2" type="ORF">GL300_20075</name>
</gene>
<accession>A0A844HNT4</accession>
<dbReference type="Proteomes" id="UP000449846">
    <property type="component" value="Unassembled WGS sequence"/>
</dbReference>
<name>A0A844HNT4_9RHOB</name>
<comment type="caution">
    <text evidence="2">The sequence shown here is derived from an EMBL/GenBank/DDBJ whole genome shotgun (WGS) entry which is preliminary data.</text>
</comment>
<feature type="domain" description="Glyoxalase-related protein" evidence="1">
    <location>
        <begin position="6"/>
        <end position="138"/>
    </location>
</feature>
<dbReference type="InterPro" id="IPR045517">
    <property type="entry name" value="Glyoxalase_8"/>
</dbReference>
<sequence>MALNHDVKSLKSQAKNLRAALERGGRPISHSEALELVAQSHGLRDWNTANAVAAELAPWSFGGTVRGRYLGQTFTGRVIAARERGRGYHALTIDFDKAVDVSRSELFSAPRKRINATVNAAGVSLSKTSDGQPHLVLDAV</sequence>
<evidence type="ECO:0000313" key="3">
    <source>
        <dbReference type="Proteomes" id="UP000449846"/>
    </source>
</evidence>
<proteinExistence type="predicted"/>
<dbReference type="OrthoDB" id="7350221at2"/>
<dbReference type="EMBL" id="WMIG01000017">
    <property type="protein sequence ID" value="MTH61516.1"/>
    <property type="molecule type" value="Genomic_DNA"/>
</dbReference>